<comment type="caution">
    <text evidence="2">The sequence shown here is derived from an EMBL/GenBank/DDBJ whole genome shotgun (WGS) entry which is preliminary data.</text>
</comment>
<dbReference type="PIRSF" id="PIRSF000429">
    <property type="entry name" value="Ac-CoA_Ac_transf"/>
    <property type="match status" value="1"/>
</dbReference>
<accession>A0ABU0ZSB2</accession>
<dbReference type="CDD" id="cd00829">
    <property type="entry name" value="SCP-x_thiolase"/>
    <property type="match status" value="1"/>
</dbReference>
<dbReference type="Gene3D" id="3.40.47.10">
    <property type="match status" value="1"/>
</dbReference>
<dbReference type="SUPFAM" id="SSF53901">
    <property type="entry name" value="Thiolase-like"/>
    <property type="match status" value="2"/>
</dbReference>
<dbReference type="Proteomes" id="UP001230908">
    <property type="component" value="Unassembled WGS sequence"/>
</dbReference>
<evidence type="ECO:0000313" key="2">
    <source>
        <dbReference type="EMBL" id="MDQ7909914.1"/>
    </source>
</evidence>
<dbReference type="PANTHER" id="PTHR42870:SF1">
    <property type="entry name" value="NON-SPECIFIC LIPID-TRANSFER PROTEIN-LIKE 2"/>
    <property type="match status" value="1"/>
</dbReference>
<reference evidence="2 3" key="1">
    <citation type="submission" date="2023-08" db="EMBL/GenBank/DDBJ databases">
        <title>Phytohabitans sansha sp. nov., isolated from marine sediment.</title>
        <authorList>
            <person name="Zhao Y."/>
            <person name="Yi K."/>
        </authorList>
    </citation>
    <scope>NUCLEOTIDE SEQUENCE [LARGE SCALE GENOMIC DNA]</scope>
    <source>
        <strain evidence="2 3">ZYX-F-186</strain>
    </source>
</reference>
<dbReference type="InterPro" id="IPR002155">
    <property type="entry name" value="Thiolase"/>
</dbReference>
<proteinExistence type="predicted"/>
<name>A0ABU0ZSB2_9ACTN</name>
<feature type="domain" description="Thiolase C-terminal" evidence="1">
    <location>
        <begin position="270"/>
        <end position="388"/>
    </location>
</feature>
<dbReference type="InterPro" id="IPR055140">
    <property type="entry name" value="Thiolase_C_2"/>
</dbReference>
<dbReference type="Pfam" id="PF22691">
    <property type="entry name" value="Thiolase_C_1"/>
    <property type="match status" value="1"/>
</dbReference>
<sequence length="400" mass="42384">MTPTKTRAAIAGAYEHPTRFAPDKSEWLLMAEACQGAIRDAGLRPEQIDAFFTSATAPEGGWLGACASVMAADYLNIHPRFIDETDVGGASFGYYVNRAVMGIEAGLFKCALIAYGATTRSLGVNVGTVRYDDLTGQRISPMPDAFEQVYGTTVTSFMGLLTQRYMHDYGLTSEQLAHVAVTMREHAALNPDAAHRKPLTVEDVLSSPVIASPLHKFDCCIISDGAAALLVVHRDLLPECAKPPVWLAGFGESIMHHEGGLGDWAAESREMVRRACRQAFDMAGVGPADIDTAMIYDAFTVNVVIDLEGAGFCGVGEGGAFVADGGLKLDGGSLPTNPDGGGLSSNHPGRRGIFLFVEATRQLRGEADGRQVPGAETAMCTATGAAFLARRGSAAHILTR</sequence>
<evidence type="ECO:0000313" key="3">
    <source>
        <dbReference type="Proteomes" id="UP001230908"/>
    </source>
</evidence>
<dbReference type="RefSeq" id="WP_308717168.1">
    <property type="nucleotide sequence ID" value="NZ_JAVHUY010000048.1"/>
</dbReference>
<keyword evidence="3" id="KW-1185">Reference proteome</keyword>
<dbReference type="EMBL" id="JAVHUY010000048">
    <property type="protein sequence ID" value="MDQ7909914.1"/>
    <property type="molecule type" value="Genomic_DNA"/>
</dbReference>
<evidence type="ECO:0000259" key="1">
    <source>
        <dbReference type="Pfam" id="PF22691"/>
    </source>
</evidence>
<dbReference type="InterPro" id="IPR016039">
    <property type="entry name" value="Thiolase-like"/>
</dbReference>
<gene>
    <name evidence="2" type="ORF">RB614_35995</name>
</gene>
<protein>
    <submittedName>
        <fullName evidence="2">Thiolase</fullName>
    </submittedName>
</protein>
<dbReference type="PANTHER" id="PTHR42870">
    <property type="entry name" value="ACETYL-COA C-ACETYLTRANSFERASE"/>
    <property type="match status" value="1"/>
</dbReference>
<organism evidence="2 3">
    <name type="scientific">Phytohabitans maris</name>
    <dbReference type="NCBI Taxonomy" id="3071409"/>
    <lineage>
        <taxon>Bacteria</taxon>
        <taxon>Bacillati</taxon>
        <taxon>Actinomycetota</taxon>
        <taxon>Actinomycetes</taxon>
        <taxon>Micromonosporales</taxon>
        <taxon>Micromonosporaceae</taxon>
    </lineage>
</organism>